<accession>A0A846W6J1</accession>
<evidence type="ECO:0000313" key="2">
    <source>
        <dbReference type="Proteomes" id="UP000572007"/>
    </source>
</evidence>
<evidence type="ECO:0000313" key="1">
    <source>
        <dbReference type="EMBL" id="NKX88705.1"/>
    </source>
</evidence>
<comment type="caution">
    <text evidence="1">The sequence shown here is derived from an EMBL/GenBank/DDBJ whole genome shotgun (WGS) entry which is preliminary data.</text>
</comment>
<gene>
    <name evidence="1" type="ORF">HGA10_15480</name>
</gene>
<reference evidence="1 2" key="1">
    <citation type="submission" date="2020-04" db="EMBL/GenBank/DDBJ databases">
        <title>MicrobeNet Type strains.</title>
        <authorList>
            <person name="Nicholson A.C."/>
        </authorList>
    </citation>
    <scope>NUCLEOTIDE SEQUENCE [LARGE SCALE GENOMIC DNA]</scope>
    <source>
        <strain evidence="1 2">DSM 44960</strain>
    </source>
</reference>
<dbReference type="AlphaFoldDB" id="A0A846W6J1"/>
<dbReference type="EMBL" id="JAAXOM010000004">
    <property type="protein sequence ID" value="NKX88705.1"/>
    <property type="molecule type" value="Genomic_DNA"/>
</dbReference>
<organism evidence="1 2">
    <name type="scientific">Nocardia coubleae</name>
    <dbReference type="NCBI Taxonomy" id="356147"/>
    <lineage>
        <taxon>Bacteria</taxon>
        <taxon>Bacillati</taxon>
        <taxon>Actinomycetota</taxon>
        <taxon>Actinomycetes</taxon>
        <taxon>Mycobacteriales</taxon>
        <taxon>Nocardiaceae</taxon>
        <taxon>Nocardia</taxon>
    </lineage>
</organism>
<protein>
    <submittedName>
        <fullName evidence="1">Type VII secretion protein EccE</fullName>
    </submittedName>
</protein>
<sequence>PYPTTTVLVFDGIAPTTHLGGATIIEVRTTERDPEAVPPDVTLVQDPYAPNRITVRTSTGSATVSMVTTPDEMHYIGESLVASR</sequence>
<proteinExistence type="predicted"/>
<feature type="non-terminal residue" evidence="1">
    <location>
        <position position="1"/>
    </location>
</feature>
<keyword evidence="2" id="KW-1185">Reference proteome</keyword>
<dbReference type="Proteomes" id="UP000572007">
    <property type="component" value="Unassembled WGS sequence"/>
</dbReference>
<name>A0A846W6J1_9NOCA</name>